<comment type="caution">
    <text evidence="2">The sequence shown here is derived from an EMBL/GenBank/DDBJ whole genome shotgun (WGS) entry which is preliminary data.</text>
</comment>
<feature type="compositionally biased region" description="Basic and acidic residues" evidence="1">
    <location>
        <begin position="1"/>
        <end position="10"/>
    </location>
</feature>
<keyword evidence="3" id="KW-1185">Reference proteome</keyword>
<reference evidence="2 3" key="1">
    <citation type="journal article" date="2019" name="Commun. Biol.">
        <title>The bagworm genome reveals a unique fibroin gene that provides high tensile strength.</title>
        <authorList>
            <person name="Kono N."/>
            <person name="Nakamura H."/>
            <person name="Ohtoshi R."/>
            <person name="Tomita M."/>
            <person name="Numata K."/>
            <person name="Arakawa K."/>
        </authorList>
    </citation>
    <scope>NUCLEOTIDE SEQUENCE [LARGE SCALE GENOMIC DNA]</scope>
</reference>
<protein>
    <submittedName>
        <fullName evidence="2">Uncharacterized protein</fullName>
    </submittedName>
</protein>
<gene>
    <name evidence="2" type="ORF">EVAR_17772_1</name>
</gene>
<evidence type="ECO:0000313" key="3">
    <source>
        <dbReference type="Proteomes" id="UP000299102"/>
    </source>
</evidence>
<sequence length="134" mass="15789">MKEFIQDSRGRSRGYIPPRTIPQRHRPERTEQCLSGHTSATFEISHPFHNINGRVLFPCIGKSEGCRLRHVLSDHRPRLLHSGARQPLRYRREEDVISSRRDFKIEVFEQSPKRPLSFRPMSAERPMLYIRSAL</sequence>
<proteinExistence type="predicted"/>
<dbReference type="EMBL" id="BGZK01000086">
    <property type="protein sequence ID" value="GBP17282.1"/>
    <property type="molecule type" value="Genomic_DNA"/>
</dbReference>
<organism evidence="2 3">
    <name type="scientific">Eumeta variegata</name>
    <name type="common">Bagworm moth</name>
    <name type="synonym">Eumeta japonica</name>
    <dbReference type="NCBI Taxonomy" id="151549"/>
    <lineage>
        <taxon>Eukaryota</taxon>
        <taxon>Metazoa</taxon>
        <taxon>Ecdysozoa</taxon>
        <taxon>Arthropoda</taxon>
        <taxon>Hexapoda</taxon>
        <taxon>Insecta</taxon>
        <taxon>Pterygota</taxon>
        <taxon>Neoptera</taxon>
        <taxon>Endopterygota</taxon>
        <taxon>Lepidoptera</taxon>
        <taxon>Glossata</taxon>
        <taxon>Ditrysia</taxon>
        <taxon>Tineoidea</taxon>
        <taxon>Psychidae</taxon>
        <taxon>Oiketicinae</taxon>
        <taxon>Eumeta</taxon>
    </lineage>
</organism>
<evidence type="ECO:0000313" key="2">
    <source>
        <dbReference type="EMBL" id="GBP17282.1"/>
    </source>
</evidence>
<dbReference type="AlphaFoldDB" id="A0A4C1TTE0"/>
<accession>A0A4C1TTE0</accession>
<dbReference type="Proteomes" id="UP000299102">
    <property type="component" value="Unassembled WGS sequence"/>
</dbReference>
<evidence type="ECO:0000256" key="1">
    <source>
        <dbReference type="SAM" id="MobiDB-lite"/>
    </source>
</evidence>
<feature type="region of interest" description="Disordered" evidence="1">
    <location>
        <begin position="1"/>
        <end position="30"/>
    </location>
</feature>
<name>A0A4C1TTE0_EUMVA</name>